<protein>
    <submittedName>
        <fullName evidence="2">Hypothetical_protein</fullName>
    </submittedName>
</protein>
<gene>
    <name evidence="1" type="ORF">HINF_LOCUS41903</name>
    <name evidence="2" type="ORF">HINF_LOCUS67904</name>
</gene>
<dbReference type="EMBL" id="CAXDID020000475">
    <property type="protein sequence ID" value="CAL6095346.1"/>
    <property type="molecule type" value="Genomic_DNA"/>
</dbReference>
<organism evidence="1">
    <name type="scientific">Hexamita inflata</name>
    <dbReference type="NCBI Taxonomy" id="28002"/>
    <lineage>
        <taxon>Eukaryota</taxon>
        <taxon>Metamonada</taxon>
        <taxon>Diplomonadida</taxon>
        <taxon>Hexamitidae</taxon>
        <taxon>Hexamitinae</taxon>
        <taxon>Hexamita</taxon>
    </lineage>
</organism>
<reference evidence="1" key="1">
    <citation type="submission" date="2023-06" db="EMBL/GenBank/DDBJ databases">
        <authorList>
            <person name="Kurt Z."/>
        </authorList>
    </citation>
    <scope>NUCLEOTIDE SEQUENCE</scope>
</reference>
<proteinExistence type="predicted"/>
<dbReference type="Proteomes" id="UP001642409">
    <property type="component" value="Unassembled WGS sequence"/>
</dbReference>
<dbReference type="AlphaFoldDB" id="A0AA86QFV3"/>
<dbReference type="EMBL" id="CATOUU010000846">
    <property type="protein sequence ID" value="CAI9954258.1"/>
    <property type="molecule type" value="Genomic_DNA"/>
</dbReference>
<keyword evidence="3" id="KW-1185">Reference proteome</keyword>
<sequence length="216" mass="25174">MSVLMRRENTLIIEPGSDISKIQIINFILLPNSKKHFEGPPLQDTQTDSPDNVLTQNQKQSAEIVLENETNNDYYSKQQVEQLQLQQNQNINQIFALLETVEYPDVDNDDDEETKLQIFSKNDLDRITFSSIKALWMDDKYIAVADENSVSYFIKQYVLGTHQGYMLLNQYQFEQVPARCQFKLFGDTLMFYGILCSGNVLRLKIIDNQWMQQIVE</sequence>
<name>A0AA86QFV3_9EUKA</name>
<evidence type="ECO:0000313" key="2">
    <source>
        <dbReference type="EMBL" id="CAL6095346.1"/>
    </source>
</evidence>
<accession>A0AA86QFV3</accession>
<evidence type="ECO:0000313" key="3">
    <source>
        <dbReference type="Proteomes" id="UP001642409"/>
    </source>
</evidence>
<comment type="caution">
    <text evidence="1">The sequence shown here is derived from an EMBL/GenBank/DDBJ whole genome shotgun (WGS) entry which is preliminary data.</text>
</comment>
<reference evidence="2 3" key="2">
    <citation type="submission" date="2024-07" db="EMBL/GenBank/DDBJ databases">
        <authorList>
            <person name="Akdeniz Z."/>
        </authorList>
    </citation>
    <scope>NUCLEOTIDE SEQUENCE [LARGE SCALE GENOMIC DNA]</scope>
</reference>
<evidence type="ECO:0000313" key="1">
    <source>
        <dbReference type="EMBL" id="CAI9954258.1"/>
    </source>
</evidence>